<evidence type="ECO:0000256" key="1">
    <source>
        <dbReference type="SAM" id="MobiDB-lite"/>
    </source>
</evidence>
<sequence length="177" mass="20329">MADVNGAKDIIRQPKTSSTKPAIGNESPMPATRSPTMVTNRLHTTLRSMSPLQKLIQLYLQELQQQQQTDFSPAHIRLHNNKFMWQHLPKSKKSLALHFDPLSGHKLQLPLQYQPEYHSTLLTVRQPRLAALQHLPLLQQQNQNQLLQLATPQEAQLTKSYDHLTNDLDNVYNVDMD</sequence>
<protein>
    <submittedName>
        <fullName evidence="2">Uncharacterized protein</fullName>
    </submittedName>
</protein>
<gene>
    <name evidence="2" type="ORF">EVAR_70858_1</name>
</gene>
<organism evidence="2 3">
    <name type="scientific">Eumeta variegata</name>
    <name type="common">Bagworm moth</name>
    <name type="synonym">Eumeta japonica</name>
    <dbReference type="NCBI Taxonomy" id="151549"/>
    <lineage>
        <taxon>Eukaryota</taxon>
        <taxon>Metazoa</taxon>
        <taxon>Ecdysozoa</taxon>
        <taxon>Arthropoda</taxon>
        <taxon>Hexapoda</taxon>
        <taxon>Insecta</taxon>
        <taxon>Pterygota</taxon>
        <taxon>Neoptera</taxon>
        <taxon>Endopterygota</taxon>
        <taxon>Lepidoptera</taxon>
        <taxon>Glossata</taxon>
        <taxon>Ditrysia</taxon>
        <taxon>Tineoidea</taxon>
        <taxon>Psychidae</taxon>
        <taxon>Oiketicinae</taxon>
        <taxon>Eumeta</taxon>
    </lineage>
</organism>
<evidence type="ECO:0000313" key="3">
    <source>
        <dbReference type="Proteomes" id="UP000299102"/>
    </source>
</evidence>
<comment type="caution">
    <text evidence="2">The sequence shown here is derived from an EMBL/GenBank/DDBJ whole genome shotgun (WGS) entry which is preliminary data.</text>
</comment>
<dbReference type="AlphaFoldDB" id="A0A4C1T3Y1"/>
<dbReference type="EMBL" id="BGZK01004312">
    <property type="protein sequence ID" value="GBP08270.1"/>
    <property type="molecule type" value="Genomic_DNA"/>
</dbReference>
<accession>A0A4C1T3Y1</accession>
<keyword evidence="3" id="KW-1185">Reference proteome</keyword>
<reference evidence="2 3" key="1">
    <citation type="journal article" date="2019" name="Commun. Biol.">
        <title>The bagworm genome reveals a unique fibroin gene that provides high tensile strength.</title>
        <authorList>
            <person name="Kono N."/>
            <person name="Nakamura H."/>
            <person name="Ohtoshi R."/>
            <person name="Tomita M."/>
            <person name="Numata K."/>
            <person name="Arakawa K."/>
        </authorList>
    </citation>
    <scope>NUCLEOTIDE SEQUENCE [LARGE SCALE GENOMIC DNA]</scope>
</reference>
<proteinExistence type="predicted"/>
<feature type="region of interest" description="Disordered" evidence="1">
    <location>
        <begin position="1"/>
        <end position="35"/>
    </location>
</feature>
<dbReference type="Proteomes" id="UP000299102">
    <property type="component" value="Unassembled WGS sequence"/>
</dbReference>
<evidence type="ECO:0000313" key="2">
    <source>
        <dbReference type="EMBL" id="GBP08270.1"/>
    </source>
</evidence>
<name>A0A4C1T3Y1_EUMVA</name>